<dbReference type="Proteomes" id="UP000429607">
    <property type="component" value="Unassembled WGS sequence"/>
</dbReference>
<protein>
    <submittedName>
        <fullName evidence="1">Uncharacterized protein</fullName>
    </submittedName>
</protein>
<gene>
    <name evidence="1" type="ORF">PR001_g9814</name>
</gene>
<evidence type="ECO:0000313" key="2">
    <source>
        <dbReference type="Proteomes" id="UP000429607"/>
    </source>
</evidence>
<sequence>MARCLNTRNVTKSEDTVAAAATCDDLEARVRVEVEASIRVEEETRIRAEQEEVMLRAKIQAEIQDEVGEILRAEIRVARPEEVAAAHDLLWENRRPDHAFMRPHALRRVPGQCKAQAERQ</sequence>
<name>A0A6A3MRL3_9STRA</name>
<accession>A0A6A3MRL3</accession>
<proteinExistence type="predicted"/>
<dbReference type="AlphaFoldDB" id="A0A6A3MRL3"/>
<evidence type="ECO:0000313" key="1">
    <source>
        <dbReference type="EMBL" id="KAE9034248.1"/>
    </source>
</evidence>
<reference evidence="1 2" key="1">
    <citation type="submission" date="2018-09" db="EMBL/GenBank/DDBJ databases">
        <title>Genomic investigation of the strawberry pathogen Phytophthora fragariae indicates pathogenicity is determined by transcriptional variation in three key races.</title>
        <authorList>
            <person name="Adams T.M."/>
            <person name="Armitage A.D."/>
            <person name="Sobczyk M.K."/>
            <person name="Bates H.J."/>
            <person name="Dunwell J.M."/>
            <person name="Nellist C.F."/>
            <person name="Harrison R.J."/>
        </authorList>
    </citation>
    <scope>NUCLEOTIDE SEQUENCE [LARGE SCALE GENOMIC DNA]</scope>
    <source>
        <strain evidence="1 2">SCRP249</strain>
    </source>
</reference>
<organism evidence="1 2">
    <name type="scientific">Phytophthora rubi</name>
    <dbReference type="NCBI Taxonomy" id="129364"/>
    <lineage>
        <taxon>Eukaryota</taxon>
        <taxon>Sar</taxon>
        <taxon>Stramenopiles</taxon>
        <taxon>Oomycota</taxon>
        <taxon>Peronosporomycetes</taxon>
        <taxon>Peronosporales</taxon>
        <taxon>Peronosporaceae</taxon>
        <taxon>Phytophthora</taxon>
    </lineage>
</organism>
<dbReference type="EMBL" id="QXFV01000556">
    <property type="protein sequence ID" value="KAE9034248.1"/>
    <property type="molecule type" value="Genomic_DNA"/>
</dbReference>
<comment type="caution">
    <text evidence="1">The sequence shown here is derived from an EMBL/GenBank/DDBJ whole genome shotgun (WGS) entry which is preliminary data.</text>
</comment>